<dbReference type="UniPathway" id="UPA00391"/>
<dbReference type="EMBL" id="LT615367">
    <property type="protein sequence ID" value="SLM64343.1"/>
    <property type="molecule type" value="Genomic_DNA"/>
</dbReference>
<dbReference type="Proteomes" id="UP000294820">
    <property type="component" value="Chromosome 1"/>
</dbReference>
<dbReference type="SUPFAM" id="SSF55620">
    <property type="entry name" value="Tetrahydrobiopterin biosynthesis enzymes-like"/>
    <property type="match status" value="1"/>
</dbReference>
<accession>A0A375AE28</accession>
<dbReference type="AlphaFoldDB" id="A0A375AE28"/>
<name>A0A375AE28_9GAMM</name>
<evidence type="ECO:0000256" key="6">
    <source>
        <dbReference type="ARBA" id="ARBA00022833"/>
    </source>
</evidence>
<feature type="binding site" evidence="11">
    <location>
        <position position="15"/>
    </location>
    <ligand>
        <name>Zn(2+)</name>
        <dbReference type="ChEBI" id="CHEBI:29105"/>
    </ligand>
</feature>
<keyword evidence="5 9" id="KW-0671">Queuosine biosynthesis</keyword>
<feature type="binding site" evidence="11">
    <location>
        <position position="32"/>
    </location>
    <ligand>
        <name>Zn(2+)</name>
        <dbReference type="ChEBI" id="CHEBI:29105"/>
    </ligand>
</feature>
<evidence type="ECO:0000256" key="3">
    <source>
        <dbReference type="ARBA" id="ARBA00018141"/>
    </source>
</evidence>
<evidence type="ECO:0000256" key="10">
    <source>
        <dbReference type="PIRSR" id="PIRSR006113-1"/>
    </source>
</evidence>
<keyword evidence="7 9" id="KW-0456">Lyase</keyword>
<evidence type="ECO:0000256" key="7">
    <source>
        <dbReference type="ARBA" id="ARBA00023239"/>
    </source>
</evidence>
<keyword evidence="4 9" id="KW-0479">Metal-binding</keyword>
<evidence type="ECO:0000256" key="9">
    <source>
        <dbReference type="PIRNR" id="PIRNR006113"/>
    </source>
</evidence>
<evidence type="ECO:0000256" key="5">
    <source>
        <dbReference type="ARBA" id="ARBA00022785"/>
    </source>
</evidence>
<comment type="cofactor">
    <cofactor evidence="9 11">
        <name>Zn(2+)</name>
        <dbReference type="ChEBI" id="CHEBI:29105"/>
    </cofactor>
    <text evidence="9 11">Binds 1 zinc ion per subunit.</text>
</comment>
<evidence type="ECO:0000256" key="4">
    <source>
        <dbReference type="ARBA" id="ARBA00022723"/>
    </source>
</evidence>
<dbReference type="Pfam" id="PF01242">
    <property type="entry name" value="PTPS"/>
    <property type="match status" value="1"/>
</dbReference>
<dbReference type="Gene3D" id="3.30.479.10">
    <property type="entry name" value="6-pyruvoyl tetrahydropterin synthase/QueD"/>
    <property type="match status" value="1"/>
</dbReference>
<dbReference type="GO" id="GO:0046872">
    <property type="term" value="F:metal ion binding"/>
    <property type="evidence" value="ECO:0007669"/>
    <property type="project" value="UniProtKB-KW"/>
</dbReference>
<keyword evidence="13" id="KW-1185">Reference proteome</keyword>
<feature type="active site" description="Proton acceptor" evidence="10">
    <location>
        <position position="26"/>
    </location>
</feature>
<dbReference type="PANTHER" id="PTHR12589:SF7">
    <property type="entry name" value="6-PYRUVOYL TETRAHYDROBIOPTERIN SYNTHASE"/>
    <property type="match status" value="1"/>
</dbReference>
<gene>
    <name evidence="12" type="primary">queD</name>
    <name evidence="12" type="ORF">DAQ1742_03543</name>
</gene>
<dbReference type="KEGG" id="daq:DAQ1742_03543"/>
<proteinExistence type="inferred from homology"/>
<feature type="active site" description="Charge relay system" evidence="10">
    <location>
        <position position="70"/>
    </location>
</feature>
<feature type="binding site" evidence="11">
    <location>
        <position position="30"/>
    </location>
    <ligand>
        <name>Zn(2+)</name>
        <dbReference type="ChEBI" id="CHEBI:29105"/>
    </ligand>
</feature>
<feature type="active site" description="Charge relay system" evidence="10">
    <location>
        <position position="109"/>
    </location>
</feature>
<evidence type="ECO:0000313" key="13">
    <source>
        <dbReference type="Proteomes" id="UP000294820"/>
    </source>
</evidence>
<evidence type="ECO:0000256" key="1">
    <source>
        <dbReference type="ARBA" id="ARBA00005061"/>
    </source>
</evidence>
<dbReference type="InterPro" id="IPR007115">
    <property type="entry name" value="6-PTP_synth/QueD"/>
</dbReference>
<dbReference type="GO" id="GO:0070497">
    <property type="term" value="F:6-carboxytetrahydropterin synthase activity"/>
    <property type="evidence" value="ECO:0007669"/>
    <property type="project" value="UniProtKB-EC"/>
</dbReference>
<evidence type="ECO:0000256" key="8">
    <source>
        <dbReference type="ARBA" id="ARBA00048807"/>
    </source>
</evidence>
<comment type="pathway">
    <text evidence="1 9">Purine metabolism; 7-cyano-7-deazaguanine biosynthesis.</text>
</comment>
<dbReference type="RefSeq" id="WP_035343880.1">
    <property type="nucleotide sequence ID" value="NZ_LT615367.1"/>
</dbReference>
<dbReference type="InterPro" id="IPR038418">
    <property type="entry name" value="6-PTP_synth/QueD_sf"/>
</dbReference>
<dbReference type="EC" id="4.-.-.-" evidence="9"/>
<dbReference type="NCBIfam" id="TIGR03367">
    <property type="entry name" value="queuosine_QueD"/>
    <property type="match status" value="1"/>
</dbReference>
<dbReference type="FunFam" id="3.30.479.10:FF:000001">
    <property type="entry name" value="6-carboxy-5,6,7,8-tetrahydropterin synthase"/>
    <property type="match status" value="1"/>
</dbReference>
<comment type="similarity">
    <text evidence="2 9">Belongs to the PTPS family. QueD subfamily.</text>
</comment>
<organism evidence="12 13">
    <name type="scientific">Dickeya aquatica</name>
    <dbReference type="NCBI Taxonomy" id="1401087"/>
    <lineage>
        <taxon>Bacteria</taxon>
        <taxon>Pseudomonadati</taxon>
        <taxon>Pseudomonadota</taxon>
        <taxon>Gammaproteobacteria</taxon>
        <taxon>Enterobacterales</taxon>
        <taxon>Pectobacteriaceae</taxon>
        <taxon>Dickeya</taxon>
    </lineage>
</organism>
<evidence type="ECO:0000256" key="2">
    <source>
        <dbReference type="ARBA" id="ARBA00008900"/>
    </source>
</evidence>
<keyword evidence="6 9" id="KW-0862">Zinc</keyword>
<evidence type="ECO:0000313" key="12">
    <source>
        <dbReference type="EMBL" id="SLM64343.1"/>
    </source>
</evidence>
<dbReference type="GO" id="GO:0008616">
    <property type="term" value="P:tRNA queuosine(34) biosynthetic process"/>
    <property type="evidence" value="ECO:0007669"/>
    <property type="project" value="UniProtKB-KW"/>
</dbReference>
<dbReference type="PIRSF" id="PIRSF006113">
    <property type="entry name" value="PTP_synth"/>
    <property type="match status" value="1"/>
</dbReference>
<sequence>MPTTLFKDFQFEAAHRLPHVPAGHKCGRLHGHSFMVRLEITGEVSPYTGWVMDFAELKAAFKPTWERLDHHYLNDIPGLENPTSEVLARWIWQQLKPTLPLLSAVTVKETCTAGCVYRGEEA</sequence>
<evidence type="ECO:0000256" key="11">
    <source>
        <dbReference type="PIRSR" id="PIRSR006113-2"/>
    </source>
</evidence>
<protein>
    <recommendedName>
        <fullName evidence="3 9">6-carboxy-5,6,7,8-tetrahydropterin synthase</fullName>
        <ecNumber evidence="9">4.-.-.-</ecNumber>
    </recommendedName>
</protein>
<dbReference type="PANTHER" id="PTHR12589">
    <property type="entry name" value="PYRUVOYL TETRAHYDROBIOPTERIN SYNTHASE"/>
    <property type="match status" value="1"/>
</dbReference>
<reference evidence="12 13" key="1">
    <citation type="submission" date="2016-09" db="EMBL/GenBank/DDBJ databases">
        <authorList>
            <person name="Reverchon S."/>
            <person name="Nasser W."/>
            <person name="Leonard S."/>
            <person name="Brochier C."/>
            <person name="Duprey A."/>
        </authorList>
    </citation>
    <scope>NUCLEOTIDE SEQUENCE [LARGE SCALE GENOMIC DNA]</scope>
    <source>
        <strain evidence="12 13">174/2</strain>
    </source>
</reference>
<comment type="catalytic activity">
    <reaction evidence="8 9">
        <text>7,8-dihydroneopterin 3'-triphosphate + H2O = 6-carboxy-5,6,7,8-tetrahydropterin + triphosphate + acetaldehyde + 2 H(+)</text>
        <dbReference type="Rhea" id="RHEA:27966"/>
        <dbReference type="ChEBI" id="CHEBI:15343"/>
        <dbReference type="ChEBI" id="CHEBI:15377"/>
        <dbReference type="ChEBI" id="CHEBI:15378"/>
        <dbReference type="ChEBI" id="CHEBI:18036"/>
        <dbReference type="ChEBI" id="CHEBI:58462"/>
        <dbReference type="ChEBI" id="CHEBI:61032"/>
        <dbReference type="EC" id="4.1.2.50"/>
    </reaction>
</comment>